<keyword evidence="3" id="KW-0227">DNA damage</keyword>
<comment type="caution">
    <text evidence="7">The sequence shown here is derived from an EMBL/GenBank/DDBJ whole genome shotgun (WGS) entry which is preliminary data.</text>
</comment>
<evidence type="ECO:0000313" key="7">
    <source>
        <dbReference type="EMBL" id="MBB6732371.1"/>
    </source>
</evidence>
<dbReference type="NCBIfam" id="TIGR00632">
    <property type="entry name" value="vsr"/>
    <property type="match status" value="1"/>
</dbReference>
<protein>
    <submittedName>
        <fullName evidence="7">Very short patch repair endonuclease</fullName>
    </submittedName>
</protein>
<gene>
    <name evidence="7" type="ORF">H7C18_15735</name>
</gene>
<evidence type="ECO:0000256" key="4">
    <source>
        <dbReference type="ARBA" id="ARBA00022801"/>
    </source>
</evidence>
<evidence type="ECO:0000313" key="8">
    <source>
        <dbReference type="Proteomes" id="UP000564644"/>
    </source>
</evidence>
<keyword evidence="2 7" id="KW-0255">Endonuclease</keyword>
<dbReference type="GO" id="GO:0004519">
    <property type="term" value="F:endonuclease activity"/>
    <property type="evidence" value="ECO:0007669"/>
    <property type="project" value="UniProtKB-KW"/>
</dbReference>
<sequence length="125" mass="15090">MMGKVKGKNTKLEQSVSKVLWRKGFRYRKNVTSLFGKPDIAIKKYRVVIFIDSCFWHGCESHFKLPLKNPEYWNRKIQRNIARDSEVSSYYLNNIWILIRIWEHDLKTHFDLCIYFICKMTITSH</sequence>
<evidence type="ECO:0000256" key="1">
    <source>
        <dbReference type="ARBA" id="ARBA00022722"/>
    </source>
</evidence>
<dbReference type="Pfam" id="PF03852">
    <property type="entry name" value="Vsr"/>
    <property type="match status" value="1"/>
</dbReference>
<evidence type="ECO:0000256" key="3">
    <source>
        <dbReference type="ARBA" id="ARBA00022763"/>
    </source>
</evidence>
<organism evidence="7 8">
    <name type="scientific">Cohnella zeiphila</name>
    <dbReference type="NCBI Taxonomy" id="2761120"/>
    <lineage>
        <taxon>Bacteria</taxon>
        <taxon>Bacillati</taxon>
        <taxon>Bacillota</taxon>
        <taxon>Bacilli</taxon>
        <taxon>Bacillales</taxon>
        <taxon>Paenibacillaceae</taxon>
        <taxon>Cohnella</taxon>
    </lineage>
</organism>
<dbReference type="Proteomes" id="UP000564644">
    <property type="component" value="Unassembled WGS sequence"/>
</dbReference>
<proteinExistence type="inferred from homology"/>
<keyword evidence="1" id="KW-0540">Nuclease</keyword>
<dbReference type="CDD" id="cd00221">
    <property type="entry name" value="Vsr"/>
    <property type="match status" value="1"/>
</dbReference>
<dbReference type="Gene3D" id="3.40.960.10">
    <property type="entry name" value="VSR Endonuclease"/>
    <property type="match status" value="1"/>
</dbReference>
<evidence type="ECO:0000256" key="6">
    <source>
        <dbReference type="ARBA" id="ARBA00029466"/>
    </source>
</evidence>
<keyword evidence="8" id="KW-1185">Reference proteome</keyword>
<dbReference type="InterPro" id="IPR004603">
    <property type="entry name" value="DNA_mismatch_endonuc_vsr"/>
</dbReference>
<dbReference type="GO" id="GO:0006298">
    <property type="term" value="P:mismatch repair"/>
    <property type="evidence" value="ECO:0007669"/>
    <property type="project" value="InterPro"/>
</dbReference>
<keyword evidence="4" id="KW-0378">Hydrolase</keyword>
<reference evidence="7 8" key="1">
    <citation type="submission" date="2020-08" db="EMBL/GenBank/DDBJ databases">
        <title>Cohnella phylogeny.</title>
        <authorList>
            <person name="Dunlap C."/>
        </authorList>
    </citation>
    <scope>NUCLEOTIDE SEQUENCE [LARGE SCALE GENOMIC DNA]</scope>
    <source>
        <strain evidence="7 8">CBP 2801</strain>
    </source>
</reference>
<dbReference type="EMBL" id="JACJVO010000019">
    <property type="protein sequence ID" value="MBB6732371.1"/>
    <property type="molecule type" value="Genomic_DNA"/>
</dbReference>
<comment type="similarity">
    <text evidence="6">Belongs to the Vsr family.</text>
</comment>
<evidence type="ECO:0000256" key="2">
    <source>
        <dbReference type="ARBA" id="ARBA00022759"/>
    </source>
</evidence>
<name>A0A7X0SM19_9BACL</name>
<dbReference type="GO" id="GO:0016787">
    <property type="term" value="F:hydrolase activity"/>
    <property type="evidence" value="ECO:0007669"/>
    <property type="project" value="UniProtKB-KW"/>
</dbReference>
<accession>A0A7X0SM19</accession>
<dbReference type="SUPFAM" id="SSF52980">
    <property type="entry name" value="Restriction endonuclease-like"/>
    <property type="match status" value="1"/>
</dbReference>
<evidence type="ECO:0000256" key="5">
    <source>
        <dbReference type="ARBA" id="ARBA00023204"/>
    </source>
</evidence>
<dbReference type="AlphaFoldDB" id="A0A7X0SM19"/>
<dbReference type="InterPro" id="IPR011335">
    <property type="entry name" value="Restrct_endonuc-II-like"/>
</dbReference>
<keyword evidence="5" id="KW-0234">DNA repair</keyword>